<name>A0A7S1P018_9ALVE</name>
<reference evidence="2" key="1">
    <citation type="submission" date="2021-01" db="EMBL/GenBank/DDBJ databases">
        <authorList>
            <person name="Corre E."/>
            <person name="Pelletier E."/>
            <person name="Niang G."/>
            <person name="Scheremetjew M."/>
            <person name="Finn R."/>
            <person name="Kale V."/>
            <person name="Holt S."/>
            <person name="Cochrane G."/>
            <person name="Meng A."/>
            <person name="Brown T."/>
            <person name="Cohen L."/>
        </authorList>
    </citation>
    <scope>NUCLEOTIDE SEQUENCE</scope>
    <source>
        <strain evidence="2">CCMP3346</strain>
    </source>
</reference>
<proteinExistence type="predicted"/>
<keyword evidence="1" id="KW-0472">Membrane</keyword>
<protein>
    <submittedName>
        <fullName evidence="2">Uncharacterized protein</fullName>
    </submittedName>
</protein>
<keyword evidence="1" id="KW-1133">Transmembrane helix</keyword>
<dbReference type="EMBL" id="HBGB01010879">
    <property type="protein sequence ID" value="CAD9051143.1"/>
    <property type="molecule type" value="Transcribed_RNA"/>
</dbReference>
<accession>A0A7S1P018</accession>
<dbReference type="AlphaFoldDB" id="A0A7S1P018"/>
<feature type="transmembrane region" description="Helical" evidence="1">
    <location>
        <begin position="99"/>
        <end position="123"/>
    </location>
</feature>
<evidence type="ECO:0000313" key="2">
    <source>
        <dbReference type="EMBL" id="CAD9051143.1"/>
    </source>
</evidence>
<gene>
    <name evidence="2" type="ORF">VBRA1451_LOCUS6205</name>
</gene>
<organism evidence="2">
    <name type="scientific">Vitrella brassicaformis</name>
    <dbReference type="NCBI Taxonomy" id="1169539"/>
    <lineage>
        <taxon>Eukaryota</taxon>
        <taxon>Sar</taxon>
        <taxon>Alveolata</taxon>
        <taxon>Colpodellida</taxon>
        <taxon>Vitrellaceae</taxon>
        <taxon>Vitrella</taxon>
    </lineage>
</organism>
<sequence length="128" mass="13693">MTGAREVSPDNISTYINSINGESNTTCASTTQISFFLSCHQNFCPDTHVAGRERSLACAGITLGLAECRNLPPCVMLALCFLSHLCWRVRVCLCACRPVGLSACLFAGVSVCLSVSLPVCLFLPQMAD</sequence>
<evidence type="ECO:0000256" key="1">
    <source>
        <dbReference type="SAM" id="Phobius"/>
    </source>
</evidence>
<keyword evidence="1" id="KW-0812">Transmembrane</keyword>